<proteinExistence type="predicted"/>
<evidence type="ECO:0000313" key="2">
    <source>
        <dbReference type="WBParaSite" id="PSAMB.scaffold16173size1392.g36824.t1"/>
    </source>
</evidence>
<dbReference type="Proteomes" id="UP000887566">
    <property type="component" value="Unplaced"/>
</dbReference>
<sequence length="163" mass="17419">MAYDAPHMGGRRGDGLSANPTVCSCCGCRLEGDLSTAPFGIPQSATAVAHLNGAFRNVITRVAKARVSLFIQSVILSREPCLISFAAATACDAKDVKSSDPTVTRLLLQDEISKSFHELAGVGLADNEPNVKHLRRGSVEAVGRVRVDQQHHHLISQQHNLPA</sequence>
<keyword evidence="1" id="KW-1185">Reference proteome</keyword>
<evidence type="ECO:0000313" key="1">
    <source>
        <dbReference type="Proteomes" id="UP000887566"/>
    </source>
</evidence>
<protein>
    <submittedName>
        <fullName evidence="2">Uncharacterized protein</fullName>
    </submittedName>
</protein>
<name>A0A914V9Y3_9BILA</name>
<reference evidence="2" key="1">
    <citation type="submission" date="2022-11" db="UniProtKB">
        <authorList>
            <consortium name="WormBaseParasite"/>
        </authorList>
    </citation>
    <scope>IDENTIFICATION</scope>
</reference>
<organism evidence="1 2">
    <name type="scientific">Plectus sambesii</name>
    <dbReference type="NCBI Taxonomy" id="2011161"/>
    <lineage>
        <taxon>Eukaryota</taxon>
        <taxon>Metazoa</taxon>
        <taxon>Ecdysozoa</taxon>
        <taxon>Nematoda</taxon>
        <taxon>Chromadorea</taxon>
        <taxon>Plectida</taxon>
        <taxon>Plectina</taxon>
        <taxon>Plectoidea</taxon>
        <taxon>Plectidae</taxon>
        <taxon>Plectus</taxon>
    </lineage>
</organism>
<dbReference type="WBParaSite" id="PSAMB.scaffold16173size1392.g36824.t1">
    <property type="protein sequence ID" value="PSAMB.scaffold16173size1392.g36824.t1"/>
    <property type="gene ID" value="PSAMB.scaffold16173size1392.g36824"/>
</dbReference>
<dbReference type="AlphaFoldDB" id="A0A914V9Y3"/>
<accession>A0A914V9Y3</accession>